<keyword evidence="7 9" id="KW-0472">Membrane</keyword>
<comment type="similarity">
    <text evidence="3">Belongs to the TPT transporter family. SLC35D subfamily.</text>
</comment>
<evidence type="ECO:0000256" key="9">
    <source>
        <dbReference type="SAM" id="Phobius"/>
    </source>
</evidence>
<dbReference type="EMBL" id="ML121532">
    <property type="protein sequence ID" value="RPB27100.1"/>
    <property type="molecule type" value="Genomic_DNA"/>
</dbReference>
<evidence type="ECO:0000259" key="10">
    <source>
        <dbReference type="Pfam" id="PF03151"/>
    </source>
</evidence>
<evidence type="ECO:0000256" key="1">
    <source>
        <dbReference type="ARBA" id="ARBA00003420"/>
    </source>
</evidence>
<evidence type="ECO:0000256" key="8">
    <source>
        <dbReference type="SAM" id="MobiDB-lite"/>
    </source>
</evidence>
<comment type="subunit">
    <text evidence="4">Homooligomer.</text>
</comment>
<evidence type="ECO:0000256" key="5">
    <source>
        <dbReference type="ARBA" id="ARBA00022692"/>
    </source>
</evidence>
<organism evidence="11 12">
    <name type="scientific">Terfezia boudieri ATCC MYA-4762</name>
    <dbReference type="NCBI Taxonomy" id="1051890"/>
    <lineage>
        <taxon>Eukaryota</taxon>
        <taxon>Fungi</taxon>
        <taxon>Dikarya</taxon>
        <taxon>Ascomycota</taxon>
        <taxon>Pezizomycotina</taxon>
        <taxon>Pezizomycetes</taxon>
        <taxon>Pezizales</taxon>
        <taxon>Pezizaceae</taxon>
        <taxon>Terfezia</taxon>
    </lineage>
</organism>
<dbReference type="GO" id="GO:0005789">
    <property type="term" value="C:endoplasmic reticulum membrane"/>
    <property type="evidence" value="ECO:0007669"/>
    <property type="project" value="UniProtKB-SubCell"/>
</dbReference>
<dbReference type="InterPro" id="IPR050186">
    <property type="entry name" value="TPT_transporter"/>
</dbReference>
<feature type="transmembrane region" description="Helical" evidence="9">
    <location>
        <begin position="93"/>
        <end position="115"/>
    </location>
</feature>
<evidence type="ECO:0000256" key="3">
    <source>
        <dbReference type="ARBA" id="ARBA00010425"/>
    </source>
</evidence>
<accession>A0A3N4LWD0</accession>
<reference evidence="11 12" key="1">
    <citation type="journal article" date="2018" name="Nat. Ecol. Evol.">
        <title>Pezizomycetes genomes reveal the molecular basis of ectomycorrhizal truffle lifestyle.</title>
        <authorList>
            <person name="Murat C."/>
            <person name="Payen T."/>
            <person name="Noel B."/>
            <person name="Kuo A."/>
            <person name="Morin E."/>
            <person name="Chen J."/>
            <person name="Kohler A."/>
            <person name="Krizsan K."/>
            <person name="Balestrini R."/>
            <person name="Da Silva C."/>
            <person name="Montanini B."/>
            <person name="Hainaut M."/>
            <person name="Levati E."/>
            <person name="Barry K.W."/>
            <person name="Belfiori B."/>
            <person name="Cichocki N."/>
            <person name="Clum A."/>
            <person name="Dockter R.B."/>
            <person name="Fauchery L."/>
            <person name="Guy J."/>
            <person name="Iotti M."/>
            <person name="Le Tacon F."/>
            <person name="Lindquist E.A."/>
            <person name="Lipzen A."/>
            <person name="Malagnac F."/>
            <person name="Mello A."/>
            <person name="Molinier V."/>
            <person name="Miyauchi S."/>
            <person name="Poulain J."/>
            <person name="Riccioni C."/>
            <person name="Rubini A."/>
            <person name="Sitrit Y."/>
            <person name="Splivallo R."/>
            <person name="Traeger S."/>
            <person name="Wang M."/>
            <person name="Zifcakova L."/>
            <person name="Wipf D."/>
            <person name="Zambonelli A."/>
            <person name="Paolocci F."/>
            <person name="Nowrousian M."/>
            <person name="Ottonello S."/>
            <person name="Baldrian P."/>
            <person name="Spatafora J.W."/>
            <person name="Henrissat B."/>
            <person name="Nagy L.G."/>
            <person name="Aury J.M."/>
            <person name="Wincker P."/>
            <person name="Grigoriev I.V."/>
            <person name="Bonfante P."/>
            <person name="Martin F.M."/>
        </authorList>
    </citation>
    <scope>NUCLEOTIDE SEQUENCE [LARGE SCALE GENOMIC DNA]</scope>
    <source>
        <strain evidence="11 12">ATCC MYA-4762</strain>
    </source>
</reference>
<evidence type="ECO:0000313" key="12">
    <source>
        <dbReference type="Proteomes" id="UP000267821"/>
    </source>
</evidence>
<feature type="transmembrane region" description="Helical" evidence="9">
    <location>
        <begin position="180"/>
        <end position="196"/>
    </location>
</feature>
<keyword evidence="12" id="KW-1185">Reference proteome</keyword>
<dbReference type="SUPFAM" id="SSF103481">
    <property type="entry name" value="Multidrug resistance efflux transporter EmrE"/>
    <property type="match status" value="1"/>
</dbReference>
<dbReference type="PANTHER" id="PTHR11132">
    <property type="entry name" value="SOLUTE CARRIER FAMILY 35"/>
    <property type="match status" value="1"/>
</dbReference>
<feature type="transmembrane region" description="Helical" evidence="9">
    <location>
        <begin position="306"/>
        <end position="327"/>
    </location>
</feature>
<feature type="transmembrane region" description="Helical" evidence="9">
    <location>
        <begin position="240"/>
        <end position="259"/>
    </location>
</feature>
<feature type="transmembrane region" description="Helical" evidence="9">
    <location>
        <begin position="279"/>
        <end position="299"/>
    </location>
</feature>
<feature type="region of interest" description="Disordered" evidence="8">
    <location>
        <begin position="1"/>
        <end position="58"/>
    </location>
</feature>
<feature type="compositionally biased region" description="Polar residues" evidence="8">
    <location>
        <begin position="14"/>
        <end position="41"/>
    </location>
</feature>
<name>A0A3N4LWD0_9PEZI</name>
<keyword evidence="6 9" id="KW-1133">Transmembrane helix</keyword>
<proteinExistence type="inferred from homology"/>
<sequence length="367" mass="40510">MDEQKEHLLPLYTQDGSVAPSSSSSTRQNGHFRRQSQSPSNPLLIIPKAPQSQQSTAPPTIRQQYTWLAVYFALNLALTLYNKAVMGKFPFPYLLTGIHTFCGSVGCLTLYYRGAFTLTRLTDRENLVLFLFSTLYTINIAISNVSLNLVTIPFHQVVRAMTPLFTVGIYVVFFRKTYGTMTYVSLIPVVAGVGFATAGDYYFTALGFTLTLLGAFLAALKTVVTNQIQTGRLRLSPLELLHRMSPLAFIQTLLYAYLTGELDSLKMYTADGSLTRRDVVVLLVNGLIAFALNIISFTANKKTGALTMTVAANVKQILTIILAIAFWGLKVTWMNALGITLTLLGGAWYAKVELEAKTKRQQQSRGG</sequence>
<dbReference type="InterPro" id="IPR037185">
    <property type="entry name" value="EmrE-like"/>
</dbReference>
<feature type="transmembrane region" description="Helical" evidence="9">
    <location>
        <begin position="153"/>
        <end position="173"/>
    </location>
</feature>
<evidence type="ECO:0000256" key="7">
    <source>
        <dbReference type="ARBA" id="ARBA00023136"/>
    </source>
</evidence>
<dbReference type="InterPro" id="IPR004853">
    <property type="entry name" value="Sugar_P_trans_dom"/>
</dbReference>
<comment type="function">
    <text evidence="1">Involved in the import of GDP-mannose from the cytoplasm into the Golgi lumen.</text>
</comment>
<protein>
    <submittedName>
        <fullName evidence="11">TPT-domain-containing protein</fullName>
    </submittedName>
</protein>
<evidence type="ECO:0000313" key="11">
    <source>
        <dbReference type="EMBL" id="RPB27100.1"/>
    </source>
</evidence>
<evidence type="ECO:0000256" key="4">
    <source>
        <dbReference type="ARBA" id="ARBA00011182"/>
    </source>
</evidence>
<dbReference type="InParanoid" id="A0A3N4LWD0"/>
<feature type="transmembrane region" description="Helical" evidence="9">
    <location>
        <begin position="333"/>
        <end position="350"/>
    </location>
</feature>
<feature type="transmembrane region" description="Helical" evidence="9">
    <location>
        <begin position="202"/>
        <end position="220"/>
    </location>
</feature>
<dbReference type="Pfam" id="PF03151">
    <property type="entry name" value="TPT"/>
    <property type="match status" value="1"/>
</dbReference>
<feature type="transmembrane region" description="Helical" evidence="9">
    <location>
        <begin position="127"/>
        <end position="147"/>
    </location>
</feature>
<feature type="transmembrane region" description="Helical" evidence="9">
    <location>
        <begin position="65"/>
        <end position="81"/>
    </location>
</feature>
<dbReference type="OrthoDB" id="10261634at2759"/>
<dbReference type="AlphaFoldDB" id="A0A3N4LWD0"/>
<dbReference type="Proteomes" id="UP000267821">
    <property type="component" value="Unassembled WGS sequence"/>
</dbReference>
<feature type="domain" description="Sugar phosphate transporter" evidence="10">
    <location>
        <begin position="68"/>
        <end position="349"/>
    </location>
</feature>
<keyword evidence="5 9" id="KW-0812">Transmembrane</keyword>
<gene>
    <name evidence="11" type="ORF">L211DRAFT_607343</name>
</gene>
<evidence type="ECO:0000256" key="6">
    <source>
        <dbReference type="ARBA" id="ARBA00022989"/>
    </source>
</evidence>
<evidence type="ECO:0000256" key="2">
    <source>
        <dbReference type="ARBA" id="ARBA00004477"/>
    </source>
</evidence>
<comment type="subcellular location">
    <subcellularLocation>
        <location evidence="2">Endoplasmic reticulum membrane</location>
        <topology evidence="2">Multi-pass membrane protein</topology>
    </subcellularLocation>
</comment>